<dbReference type="PANTHER" id="PTHR43806:SF11">
    <property type="entry name" value="CEREVISIN-RELATED"/>
    <property type="match status" value="1"/>
</dbReference>
<evidence type="ECO:0000256" key="2">
    <source>
        <dbReference type="ARBA" id="ARBA00022670"/>
    </source>
</evidence>
<evidence type="ECO:0000256" key="1">
    <source>
        <dbReference type="ARBA" id="ARBA00011073"/>
    </source>
</evidence>
<feature type="domain" description="DUF4214" evidence="8">
    <location>
        <begin position="547"/>
        <end position="610"/>
    </location>
</feature>
<dbReference type="GO" id="GO:0006508">
    <property type="term" value="P:proteolysis"/>
    <property type="evidence" value="ECO:0007669"/>
    <property type="project" value="UniProtKB-KW"/>
</dbReference>
<dbReference type="PROSITE" id="PS00138">
    <property type="entry name" value="SUBTILASE_SER"/>
    <property type="match status" value="1"/>
</dbReference>
<dbReference type="Pfam" id="PF13946">
    <property type="entry name" value="DUF4214"/>
    <property type="match status" value="1"/>
</dbReference>
<comment type="caution">
    <text evidence="9">The sequence shown here is derived from an EMBL/GenBank/DDBJ whole genome shotgun (WGS) entry which is preliminary data.</text>
</comment>
<proteinExistence type="inferred from homology"/>
<dbReference type="Proteomes" id="UP000484015">
    <property type="component" value="Unassembled WGS sequence"/>
</dbReference>
<evidence type="ECO:0000256" key="6">
    <source>
        <dbReference type="SAM" id="SignalP"/>
    </source>
</evidence>
<feature type="chain" id="PRO_5026889363" evidence="6">
    <location>
        <begin position="25"/>
        <end position="684"/>
    </location>
</feature>
<dbReference type="OrthoDB" id="8749115at2"/>
<keyword evidence="2 5" id="KW-0645">Protease</keyword>
<dbReference type="PROSITE" id="PS51892">
    <property type="entry name" value="SUBTILASE"/>
    <property type="match status" value="1"/>
</dbReference>
<dbReference type="GO" id="GO:0004252">
    <property type="term" value="F:serine-type endopeptidase activity"/>
    <property type="evidence" value="ECO:0007669"/>
    <property type="project" value="UniProtKB-UniRule"/>
</dbReference>
<dbReference type="InterPro" id="IPR000209">
    <property type="entry name" value="Peptidase_S8/S53_dom"/>
</dbReference>
<dbReference type="RefSeq" id="WP_155441915.1">
    <property type="nucleotide sequence ID" value="NZ_WNLA01000026.1"/>
</dbReference>
<dbReference type="InterPro" id="IPR015500">
    <property type="entry name" value="Peptidase_S8_subtilisin-rel"/>
</dbReference>
<name>A0A6L6Q7T0_9BURK</name>
<dbReference type="InterPro" id="IPR036852">
    <property type="entry name" value="Peptidase_S8/S53_dom_sf"/>
</dbReference>
<dbReference type="InterPro" id="IPR050131">
    <property type="entry name" value="Peptidase_S8_subtilisin-like"/>
</dbReference>
<feature type="active site" description="Charge relay system" evidence="5">
    <location>
        <position position="235"/>
    </location>
</feature>
<dbReference type="AlphaFoldDB" id="A0A6L6Q7T0"/>
<dbReference type="EMBL" id="WNLA01000026">
    <property type="protein sequence ID" value="MTW05566.1"/>
    <property type="molecule type" value="Genomic_DNA"/>
</dbReference>
<feature type="active site" description="Charge relay system" evidence="5">
    <location>
        <position position="427"/>
    </location>
</feature>
<gene>
    <name evidence="9" type="ORF">GM668_26150</name>
</gene>
<keyword evidence="10" id="KW-1185">Reference proteome</keyword>
<evidence type="ECO:0000259" key="8">
    <source>
        <dbReference type="Pfam" id="PF13946"/>
    </source>
</evidence>
<dbReference type="InterPro" id="IPR025282">
    <property type="entry name" value="DUF4214"/>
</dbReference>
<feature type="active site" description="Charge relay system" evidence="5">
    <location>
        <position position="195"/>
    </location>
</feature>
<dbReference type="PRINTS" id="PR00723">
    <property type="entry name" value="SUBTILISIN"/>
</dbReference>
<evidence type="ECO:0000259" key="7">
    <source>
        <dbReference type="Pfam" id="PF00082"/>
    </source>
</evidence>
<feature type="domain" description="Peptidase S8/S53" evidence="7">
    <location>
        <begin position="186"/>
        <end position="468"/>
    </location>
</feature>
<protein>
    <submittedName>
        <fullName evidence="9">S8 family serine peptidase</fullName>
    </submittedName>
</protein>
<comment type="similarity">
    <text evidence="1 5">Belongs to the peptidase S8 family.</text>
</comment>
<evidence type="ECO:0000256" key="3">
    <source>
        <dbReference type="ARBA" id="ARBA00022801"/>
    </source>
</evidence>
<feature type="signal peptide" evidence="6">
    <location>
        <begin position="1"/>
        <end position="24"/>
    </location>
</feature>
<keyword evidence="4 5" id="KW-0720">Serine protease</keyword>
<keyword evidence="3 5" id="KW-0378">Hydrolase</keyword>
<keyword evidence="6" id="KW-0732">Signal</keyword>
<evidence type="ECO:0000256" key="5">
    <source>
        <dbReference type="PROSITE-ProRule" id="PRU01240"/>
    </source>
</evidence>
<dbReference type="SUPFAM" id="SSF52743">
    <property type="entry name" value="Subtilisin-like"/>
    <property type="match status" value="1"/>
</dbReference>
<evidence type="ECO:0000313" key="9">
    <source>
        <dbReference type="EMBL" id="MTW05566.1"/>
    </source>
</evidence>
<accession>A0A6L6Q7T0</accession>
<sequence>MKLKYTKCALAIASFAAAISAAHAQSSLANPFGATPANSTAVSAMNKAQALAALPAAAKARVTQKFLDKLLENESNEFIVVFDDETPPTVAATTDLNQRLAAQRAAFKNTRARVRQAVAGHDVDFRDELTNLPHALVRTRNRAALVALLNQPGVQGVYENVTVKPHMSISNPMIHQTSAPASLHKGNGTTVAVIDTGTDYRVADFGSCAAPGGSCRVSHAVSVADTPYTLDSKSHGTNVAAIVASVAPETRIAAIDAFDLVMEDNKLVDRTSAYKVSKAVDWILANKTALNIVAANMSLGGGKYTSACPATTPGTSETYFAMAISGLRNANVLPIVSAGNDAYTDAISMPACTPGAISVGALYTASWNSTTSSGFSYGPEGAPVCFDANGTPAAYRVACFSNSSSALTLYAPGAFITAGGLKMAGTSQAAPHVAGTVALLRAADVAPNESLDQIQARLTNSSPTGASLGVKDWRNNLVKPRLDVLSALANAHYQVMQKVYIAYYGRPADPGGLAFWAVALFRGNAPTTLTDLEAAYSTNAAVKEVVDSFANSAESASLYGGKPTRDFVTAVYRNAFNREPDIAGRDWWAAQIDSGALTRGKAALSIMAGAQNSDIEAVNRKTIVAGNFTTLMDTSAEYNAFLKPGGTGPARARTMLSSVGATTDTTGFLQTVAQTLQTIVSENP</sequence>
<dbReference type="InterPro" id="IPR023828">
    <property type="entry name" value="Peptidase_S8_Ser-AS"/>
</dbReference>
<evidence type="ECO:0000256" key="4">
    <source>
        <dbReference type="ARBA" id="ARBA00022825"/>
    </source>
</evidence>
<organism evidence="9 10">
    <name type="scientific">Pseudoduganella ginsengisoli</name>
    <dbReference type="NCBI Taxonomy" id="1462440"/>
    <lineage>
        <taxon>Bacteria</taxon>
        <taxon>Pseudomonadati</taxon>
        <taxon>Pseudomonadota</taxon>
        <taxon>Betaproteobacteria</taxon>
        <taxon>Burkholderiales</taxon>
        <taxon>Oxalobacteraceae</taxon>
        <taxon>Telluria group</taxon>
        <taxon>Pseudoduganella</taxon>
    </lineage>
</organism>
<reference evidence="9 10" key="1">
    <citation type="submission" date="2019-11" db="EMBL/GenBank/DDBJ databases">
        <title>Type strains purchased from KCTC, JCM and DSMZ.</title>
        <authorList>
            <person name="Lu H."/>
        </authorList>
    </citation>
    <scope>NUCLEOTIDE SEQUENCE [LARGE SCALE GENOMIC DNA]</scope>
    <source>
        <strain evidence="9 10">KCTC 42409</strain>
    </source>
</reference>
<dbReference type="Gene3D" id="3.40.50.200">
    <property type="entry name" value="Peptidase S8/S53 domain"/>
    <property type="match status" value="1"/>
</dbReference>
<evidence type="ECO:0000313" key="10">
    <source>
        <dbReference type="Proteomes" id="UP000484015"/>
    </source>
</evidence>
<dbReference type="Pfam" id="PF00082">
    <property type="entry name" value="Peptidase_S8"/>
    <property type="match status" value="1"/>
</dbReference>
<dbReference type="PANTHER" id="PTHR43806">
    <property type="entry name" value="PEPTIDASE S8"/>
    <property type="match status" value="1"/>
</dbReference>